<evidence type="ECO:0000256" key="1">
    <source>
        <dbReference type="SAM" id="Phobius"/>
    </source>
</evidence>
<feature type="transmembrane region" description="Helical" evidence="1">
    <location>
        <begin position="44"/>
        <end position="60"/>
    </location>
</feature>
<dbReference type="AlphaFoldDB" id="A0A4S8KZZ1"/>
<keyword evidence="1" id="KW-1133">Transmembrane helix</keyword>
<accession>A0A4S8KZZ1</accession>
<keyword evidence="1" id="KW-0812">Transmembrane</keyword>
<evidence type="ECO:0000313" key="3">
    <source>
        <dbReference type="Proteomes" id="UP000297245"/>
    </source>
</evidence>
<sequence>MHPNVFPTLYLKKKNNPAYFLPLLTRIIPSMAIAVALGRPKINLLLVTSQVVLSVLWPFISFHRFI</sequence>
<gene>
    <name evidence="2" type="ORF">K435DRAFT_469820</name>
</gene>
<dbReference type="OrthoDB" id="409173at2759"/>
<protein>
    <submittedName>
        <fullName evidence="2">Uncharacterized protein</fullName>
    </submittedName>
</protein>
<proteinExistence type="predicted"/>
<evidence type="ECO:0000313" key="2">
    <source>
        <dbReference type="EMBL" id="THU81679.1"/>
    </source>
</evidence>
<keyword evidence="3" id="KW-1185">Reference proteome</keyword>
<dbReference type="EMBL" id="ML179787">
    <property type="protein sequence ID" value="THU81679.1"/>
    <property type="molecule type" value="Genomic_DNA"/>
</dbReference>
<name>A0A4S8KZZ1_DENBC</name>
<keyword evidence="1" id="KW-0472">Membrane</keyword>
<reference evidence="2 3" key="1">
    <citation type="journal article" date="2019" name="Nat. Ecol. Evol.">
        <title>Megaphylogeny resolves global patterns of mushroom evolution.</title>
        <authorList>
            <person name="Varga T."/>
            <person name="Krizsan K."/>
            <person name="Foldi C."/>
            <person name="Dima B."/>
            <person name="Sanchez-Garcia M."/>
            <person name="Sanchez-Ramirez S."/>
            <person name="Szollosi G.J."/>
            <person name="Szarkandi J.G."/>
            <person name="Papp V."/>
            <person name="Albert L."/>
            <person name="Andreopoulos W."/>
            <person name="Angelini C."/>
            <person name="Antonin V."/>
            <person name="Barry K.W."/>
            <person name="Bougher N.L."/>
            <person name="Buchanan P."/>
            <person name="Buyck B."/>
            <person name="Bense V."/>
            <person name="Catcheside P."/>
            <person name="Chovatia M."/>
            <person name="Cooper J."/>
            <person name="Damon W."/>
            <person name="Desjardin D."/>
            <person name="Finy P."/>
            <person name="Geml J."/>
            <person name="Haridas S."/>
            <person name="Hughes K."/>
            <person name="Justo A."/>
            <person name="Karasinski D."/>
            <person name="Kautmanova I."/>
            <person name="Kiss B."/>
            <person name="Kocsube S."/>
            <person name="Kotiranta H."/>
            <person name="LaButti K.M."/>
            <person name="Lechner B.E."/>
            <person name="Liimatainen K."/>
            <person name="Lipzen A."/>
            <person name="Lukacs Z."/>
            <person name="Mihaltcheva S."/>
            <person name="Morgado L.N."/>
            <person name="Niskanen T."/>
            <person name="Noordeloos M.E."/>
            <person name="Ohm R.A."/>
            <person name="Ortiz-Santana B."/>
            <person name="Ovrebo C."/>
            <person name="Racz N."/>
            <person name="Riley R."/>
            <person name="Savchenko A."/>
            <person name="Shiryaev A."/>
            <person name="Soop K."/>
            <person name="Spirin V."/>
            <person name="Szebenyi C."/>
            <person name="Tomsovsky M."/>
            <person name="Tulloss R.E."/>
            <person name="Uehling J."/>
            <person name="Grigoriev I.V."/>
            <person name="Vagvolgyi C."/>
            <person name="Papp T."/>
            <person name="Martin F.M."/>
            <person name="Miettinen O."/>
            <person name="Hibbett D.S."/>
            <person name="Nagy L.G."/>
        </authorList>
    </citation>
    <scope>NUCLEOTIDE SEQUENCE [LARGE SCALE GENOMIC DNA]</scope>
    <source>
        <strain evidence="2 3">CBS 962.96</strain>
    </source>
</reference>
<organism evidence="2 3">
    <name type="scientific">Dendrothele bispora (strain CBS 962.96)</name>
    <dbReference type="NCBI Taxonomy" id="1314807"/>
    <lineage>
        <taxon>Eukaryota</taxon>
        <taxon>Fungi</taxon>
        <taxon>Dikarya</taxon>
        <taxon>Basidiomycota</taxon>
        <taxon>Agaricomycotina</taxon>
        <taxon>Agaricomycetes</taxon>
        <taxon>Agaricomycetidae</taxon>
        <taxon>Agaricales</taxon>
        <taxon>Agaricales incertae sedis</taxon>
        <taxon>Dendrothele</taxon>
    </lineage>
</organism>
<dbReference type="Proteomes" id="UP000297245">
    <property type="component" value="Unassembled WGS sequence"/>
</dbReference>
<feature type="transmembrane region" description="Helical" evidence="1">
    <location>
        <begin position="20"/>
        <end position="37"/>
    </location>
</feature>